<dbReference type="AlphaFoldDB" id="A0AAD4QIX7"/>
<dbReference type="InterPro" id="IPR012951">
    <property type="entry name" value="BBE"/>
</dbReference>
<feature type="chain" id="PRO_5042058763" evidence="5">
    <location>
        <begin position="24"/>
        <end position="488"/>
    </location>
</feature>
<dbReference type="Gene3D" id="3.40.462.20">
    <property type="match status" value="1"/>
</dbReference>
<comment type="caution">
    <text evidence="8">The sequence shown here is derived from an EMBL/GenBank/DDBJ whole genome shotgun (WGS) entry which is preliminary data.</text>
</comment>
<protein>
    <submittedName>
        <fullName evidence="8">FAD-binding domain-containing protein</fullName>
    </submittedName>
</protein>
<evidence type="ECO:0000256" key="4">
    <source>
        <dbReference type="ARBA" id="ARBA00023002"/>
    </source>
</evidence>
<dbReference type="PANTHER" id="PTHR42973">
    <property type="entry name" value="BINDING OXIDOREDUCTASE, PUTATIVE (AFU_ORTHOLOGUE AFUA_1G17690)-RELATED"/>
    <property type="match status" value="1"/>
</dbReference>
<evidence type="ECO:0000259" key="7">
    <source>
        <dbReference type="Pfam" id="PF08031"/>
    </source>
</evidence>
<evidence type="ECO:0000313" key="9">
    <source>
        <dbReference type="Proteomes" id="UP001203297"/>
    </source>
</evidence>
<dbReference type="InterPro" id="IPR036318">
    <property type="entry name" value="FAD-bd_PCMH-like_sf"/>
</dbReference>
<keyword evidence="9" id="KW-1185">Reference proteome</keyword>
<organism evidence="8 9">
    <name type="scientific">Multifurca ochricompacta</name>
    <dbReference type="NCBI Taxonomy" id="376703"/>
    <lineage>
        <taxon>Eukaryota</taxon>
        <taxon>Fungi</taxon>
        <taxon>Dikarya</taxon>
        <taxon>Basidiomycota</taxon>
        <taxon>Agaricomycotina</taxon>
        <taxon>Agaricomycetes</taxon>
        <taxon>Russulales</taxon>
        <taxon>Russulaceae</taxon>
        <taxon>Multifurca</taxon>
    </lineage>
</organism>
<proteinExistence type="inferred from homology"/>
<feature type="domain" description="Berberine/berberine-like" evidence="7">
    <location>
        <begin position="457"/>
        <end position="476"/>
    </location>
</feature>
<dbReference type="Proteomes" id="UP001203297">
    <property type="component" value="Unassembled WGS sequence"/>
</dbReference>
<dbReference type="InterPro" id="IPR006094">
    <property type="entry name" value="Oxid_FAD_bind_N"/>
</dbReference>
<evidence type="ECO:0000256" key="5">
    <source>
        <dbReference type="SAM" id="SignalP"/>
    </source>
</evidence>
<accession>A0AAD4QIX7</accession>
<dbReference type="PANTHER" id="PTHR42973:SF13">
    <property type="entry name" value="FAD-BINDING PCMH-TYPE DOMAIN-CONTAINING PROTEIN"/>
    <property type="match status" value="1"/>
</dbReference>
<reference evidence="8" key="1">
    <citation type="journal article" date="2022" name="New Phytol.">
        <title>Evolutionary transition to the ectomycorrhizal habit in the genomes of a hyperdiverse lineage of mushroom-forming fungi.</title>
        <authorList>
            <person name="Looney B."/>
            <person name="Miyauchi S."/>
            <person name="Morin E."/>
            <person name="Drula E."/>
            <person name="Courty P.E."/>
            <person name="Kohler A."/>
            <person name="Kuo A."/>
            <person name="LaButti K."/>
            <person name="Pangilinan J."/>
            <person name="Lipzen A."/>
            <person name="Riley R."/>
            <person name="Andreopoulos W."/>
            <person name="He G."/>
            <person name="Johnson J."/>
            <person name="Nolan M."/>
            <person name="Tritt A."/>
            <person name="Barry K.W."/>
            <person name="Grigoriev I.V."/>
            <person name="Nagy L.G."/>
            <person name="Hibbett D."/>
            <person name="Henrissat B."/>
            <person name="Matheny P.B."/>
            <person name="Labbe J."/>
            <person name="Martin F.M."/>
        </authorList>
    </citation>
    <scope>NUCLEOTIDE SEQUENCE</scope>
    <source>
        <strain evidence="8">BPL690</strain>
    </source>
</reference>
<evidence type="ECO:0000313" key="8">
    <source>
        <dbReference type="EMBL" id="KAI0293619.1"/>
    </source>
</evidence>
<feature type="signal peptide" evidence="5">
    <location>
        <begin position="1"/>
        <end position="23"/>
    </location>
</feature>
<dbReference type="Pfam" id="PF01565">
    <property type="entry name" value="FAD_binding_4"/>
    <property type="match status" value="1"/>
</dbReference>
<keyword evidence="2" id="KW-0285">Flavoprotein</keyword>
<gene>
    <name evidence="8" type="ORF">B0F90DRAFT_1897274</name>
</gene>
<dbReference type="GO" id="GO:0016491">
    <property type="term" value="F:oxidoreductase activity"/>
    <property type="evidence" value="ECO:0007669"/>
    <property type="project" value="UniProtKB-KW"/>
</dbReference>
<dbReference type="Gene3D" id="3.30.465.10">
    <property type="match status" value="2"/>
</dbReference>
<dbReference type="SUPFAM" id="SSF56176">
    <property type="entry name" value="FAD-binding/transporter-associated domain-like"/>
    <property type="match status" value="1"/>
</dbReference>
<evidence type="ECO:0000259" key="6">
    <source>
        <dbReference type="Pfam" id="PF01565"/>
    </source>
</evidence>
<evidence type="ECO:0000256" key="3">
    <source>
        <dbReference type="ARBA" id="ARBA00022827"/>
    </source>
</evidence>
<keyword evidence="5" id="KW-0732">Signal</keyword>
<keyword evidence="4" id="KW-0560">Oxidoreductase</keyword>
<keyword evidence="3" id="KW-0274">FAD</keyword>
<dbReference type="GO" id="GO:0050660">
    <property type="term" value="F:flavin adenine dinucleotide binding"/>
    <property type="evidence" value="ECO:0007669"/>
    <property type="project" value="InterPro"/>
</dbReference>
<dbReference type="InterPro" id="IPR016169">
    <property type="entry name" value="FAD-bd_PCMH_sub2"/>
</dbReference>
<name>A0AAD4QIX7_9AGAM</name>
<evidence type="ECO:0000256" key="1">
    <source>
        <dbReference type="ARBA" id="ARBA00005466"/>
    </source>
</evidence>
<evidence type="ECO:0000256" key="2">
    <source>
        <dbReference type="ARBA" id="ARBA00022630"/>
    </source>
</evidence>
<dbReference type="InterPro" id="IPR050416">
    <property type="entry name" value="FAD-linked_Oxidoreductase"/>
</dbReference>
<dbReference type="Pfam" id="PF08031">
    <property type="entry name" value="BBE"/>
    <property type="match status" value="1"/>
</dbReference>
<feature type="domain" description="FAD linked oxidase N-terminal" evidence="6">
    <location>
        <begin position="153"/>
        <end position="204"/>
    </location>
</feature>
<comment type="similarity">
    <text evidence="1">Belongs to the oxygen-dependent FAD-linked oxidoreductase family.</text>
</comment>
<dbReference type="EMBL" id="WTXG01000093">
    <property type="protein sequence ID" value="KAI0293619.1"/>
    <property type="molecule type" value="Genomic_DNA"/>
</dbReference>
<sequence>MLTASFLGCALLLPALLVVTVQGYAHCASEDFDTGYARTQTALSGVDNYLLTCESIAKSVSPASQVFFPGSPEFKADMRHWVNSSSEVSACSVRPGTAQDLGLILRELGATHTPFAVKCSGHTSNPGFSSTRGVHIQMSRFNDITVHEKEGTGLNVVGGRLNGVGVGGFVVGGGYSWKTNQYGLTVDTVTAFELVLPNGNIKKVTEEDKDLFFALKGGLNNYGIVTKYTLKTHNQTDVWGVAMGFSGDQVEPAYTALANFLSKPKDHKGAQLGTIAYNNGTISFGMVLFYDAPKPPCDLYDDLVKLPNAEQSIIEGSFMKFVTSLPNPPPVERSYLDSVPVLHYTAPVLKSIIDEIKAWGDKLKEHDNTVALAFGLDPFEADIFTHGAPSAFPPDRSYTVLPSSLFFGWTDKSLDQFFYDNMRALNSALTEKVIKHGQDVKNAAHYPNYAVYGTTLEQLYGANVKRLREIKKQFDPFRIMDLTGGFKI</sequence>